<evidence type="ECO:0000256" key="7">
    <source>
        <dbReference type="ARBA" id="ARBA00038198"/>
    </source>
</evidence>
<feature type="region of interest" description="Disordered" evidence="11">
    <location>
        <begin position="72"/>
        <end position="94"/>
    </location>
</feature>
<evidence type="ECO:0000256" key="11">
    <source>
        <dbReference type="SAM" id="MobiDB-lite"/>
    </source>
</evidence>
<dbReference type="GO" id="GO:0005179">
    <property type="term" value="F:hormone activity"/>
    <property type="evidence" value="ECO:0007669"/>
    <property type="project" value="UniProtKB-KW"/>
</dbReference>
<feature type="compositionally biased region" description="Pro residues" evidence="11">
    <location>
        <begin position="76"/>
        <end position="93"/>
    </location>
</feature>
<accession>A0A0P7U2F7</accession>
<proteinExistence type="inferred from homology"/>
<feature type="domain" description="C1q" evidence="12">
    <location>
        <begin position="132"/>
        <end position="288"/>
    </location>
</feature>
<dbReference type="Proteomes" id="UP000034805">
    <property type="component" value="Unassembled WGS sequence"/>
</dbReference>
<dbReference type="FunFam" id="2.60.120.40:FF:000012">
    <property type="entry name" value="Adipolin isoform X1"/>
    <property type="match status" value="1"/>
</dbReference>
<dbReference type="InterPro" id="IPR052136">
    <property type="entry name" value="Adipolin/Erythroferrone-rel"/>
</dbReference>
<comment type="caution">
    <text evidence="13">The sequence shown here is derived from an EMBL/GenBank/DDBJ whole genome shotgun (WGS) entry which is preliminary data.</text>
</comment>
<evidence type="ECO:0000256" key="8">
    <source>
        <dbReference type="ARBA" id="ARBA00070752"/>
    </source>
</evidence>
<protein>
    <recommendedName>
        <fullName evidence="8">Adipolin</fullName>
    </recommendedName>
    <alternativeName>
        <fullName evidence="9">Adipose-derived insulin-sensitizing factor</fullName>
    </alternativeName>
    <alternativeName>
        <fullName evidence="10">Complement C1q tumor necrosis factor-related protein 12</fullName>
    </alternativeName>
</protein>
<reference evidence="13 14" key="1">
    <citation type="submission" date="2015-08" db="EMBL/GenBank/DDBJ databases">
        <title>The genome of the Asian arowana (Scleropages formosus).</title>
        <authorList>
            <person name="Tan M.H."/>
            <person name="Gan H.M."/>
            <person name="Croft L.J."/>
            <person name="Austin C.M."/>
        </authorList>
    </citation>
    <scope>NUCLEOTIDE SEQUENCE [LARGE SCALE GENOMIC DNA]</scope>
    <source>
        <strain evidence="13">Aro1</strain>
    </source>
</reference>
<evidence type="ECO:0000256" key="3">
    <source>
        <dbReference type="ARBA" id="ARBA00022702"/>
    </source>
</evidence>
<name>A0A0P7U2F7_SCLFO</name>
<keyword evidence="5" id="KW-1015">Disulfide bond</keyword>
<gene>
    <name evidence="13" type="ORF">Z043_117240</name>
</gene>
<evidence type="ECO:0000313" key="14">
    <source>
        <dbReference type="Proteomes" id="UP000034805"/>
    </source>
</evidence>
<comment type="similarity">
    <text evidence="7">Belongs to the adipolin/erythroferrone family.</text>
</comment>
<evidence type="ECO:0000313" key="13">
    <source>
        <dbReference type="EMBL" id="KPP64411.1"/>
    </source>
</evidence>
<dbReference type="InterPro" id="IPR008983">
    <property type="entry name" value="Tumour_necrosis_fac-like_dom"/>
</dbReference>
<evidence type="ECO:0000256" key="4">
    <source>
        <dbReference type="ARBA" id="ARBA00022729"/>
    </source>
</evidence>
<dbReference type="InterPro" id="IPR001073">
    <property type="entry name" value="C1q_dom"/>
</dbReference>
<dbReference type="PANTHER" id="PTHR24019">
    <property type="entry name" value="ADIPOLIN"/>
    <property type="match status" value="1"/>
</dbReference>
<dbReference type="SUPFAM" id="SSF49842">
    <property type="entry name" value="TNF-like"/>
    <property type="match status" value="1"/>
</dbReference>
<keyword evidence="2" id="KW-0964">Secreted</keyword>
<evidence type="ECO:0000256" key="9">
    <source>
        <dbReference type="ARBA" id="ARBA00081134"/>
    </source>
</evidence>
<dbReference type="EMBL" id="JARO02007062">
    <property type="protein sequence ID" value="KPP64411.1"/>
    <property type="molecule type" value="Genomic_DNA"/>
</dbReference>
<evidence type="ECO:0000256" key="5">
    <source>
        <dbReference type="ARBA" id="ARBA00023157"/>
    </source>
</evidence>
<evidence type="ECO:0000256" key="10">
    <source>
        <dbReference type="ARBA" id="ARBA00082819"/>
    </source>
</evidence>
<comment type="subcellular location">
    <subcellularLocation>
        <location evidence="1">Secreted</location>
    </subcellularLocation>
</comment>
<evidence type="ECO:0000256" key="1">
    <source>
        <dbReference type="ARBA" id="ARBA00004613"/>
    </source>
</evidence>
<dbReference type="PANTHER" id="PTHR24019:SF13">
    <property type="entry name" value="ERYTHROFERRONE"/>
    <property type="match status" value="1"/>
</dbReference>
<dbReference type="Gene3D" id="2.60.120.40">
    <property type="match status" value="1"/>
</dbReference>
<sequence>MWMMAYWHDNSMLMMWGISQDLLSSDITMVNPRVSWLLFRLNSNKGDNRRSKPQKKPPKLTGTANSQYLFLQHGLPGPPGPPGPQGPQGPPAPKLDQQEELLQELRLKLREVALGTGLLDAEGPHCVLCGPPPRISTAFHCRLLHSVLVPRRSLVELHPFSPPSDTENLFQRGRGFNSSSGRYSAPISGFYHLTASLTIEPSETQRRIAPRQRDRVKASICIESLCHSNWCLEAVGGPGPAGGVYSILLAGTLYLQAGEYISIFVDNGTGSALTVQKGTLFSGILLGV</sequence>
<dbReference type="AlphaFoldDB" id="A0A0P7U2F7"/>
<keyword evidence="3" id="KW-0372">Hormone</keyword>
<keyword evidence="4" id="KW-0732">Signal</keyword>
<keyword evidence="6" id="KW-0325">Glycoprotein</keyword>
<evidence type="ECO:0000259" key="12">
    <source>
        <dbReference type="PROSITE" id="PS50871"/>
    </source>
</evidence>
<organism evidence="13 14">
    <name type="scientific">Scleropages formosus</name>
    <name type="common">Asian bonytongue</name>
    <name type="synonym">Osteoglossum formosum</name>
    <dbReference type="NCBI Taxonomy" id="113540"/>
    <lineage>
        <taxon>Eukaryota</taxon>
        <taxon>Metazoa</taxon>
        <taxon>Chordata</taxon>
        <taxon>Craniata</taxon>
        <taxon>Vertebrata</taxon>
        <taxon>Euteleostomi</taxon>
        <taxon>Actinopterygii</taxon>
        <taxon>Neopterygii</taxon>
        <taxon>Teleostei</taxon>
        <taxon>Osteoglossocephala</taxon>
        <taxon>Osteoglossomorpha</taxon>
        <taxon>Osteoglossiformes</taxon>
        <taxon>Osteoglossidae</taxon>
        <taxon>Scleropages</taxon>
    </lineage>
</organism>
<evidence type="ECO:0000256" key="6">
    <source>
        <dbReference type="ARBA" id="ARBA00023180"/>
    </source>
</evidence>
<evidence type="ECO:0000256" key="2">
    <source>
        <dbReference type="ARBA" id="ARBA00022525"/>
    </source>
</evidence>
<dbReference type="GO" id="GO:0005615">
    <property type="term" value="C:extracellular space"/>
    <property type="evidence" value="ECO:0007669"/>
    <property type="project" value="TreeGrafter"/>
</dbReference>
<dbReference type="PROSITE" id="PS50871">
    <property type="entry name" value="C1Q"/>
    <property type="match status" value="1"/>
</dbReference>